<dbReference type="Proteomes" id="UP001216253">
    <property type="component" value="Unassembled WGS sequence"/>
</dbReference>
<accession>A0ABT5WLM9</accession>
<comment type="caution">
    <text evidence="2">The sequence shown here is derived from an EMBL/GenBank/DDBJ whole genome shotgun (WGS) entry which is preliminary data.</text>
</comment>
<gene>
    <name evidence="2" type="ORF">PYV00_04355</name>
</gene>
<keyword evidence="1" id="KW-1133">Transmembrane helix</keyword>
<dbReference type="RefSeq" id="WP_275227038.1">
    <property type="nucleotide sequence ID" value="NZ_JARESE010000011.1"/>
</dbReference>
<evidence type="ECO:0000313" key="3">
    <source>
        <dbReference type="Proteomes" id="UP001216253"/>
    </source>
</evidence>
<feature type="transmembrane region" description="Helical" evidence="1">
    <location>
        <begin position="83"/>
        <end position="102"/>
    </location>
</feature>
<evidence type="ECO:0000313" key="2">
    <source>
        <dbReference type="EMBL" id="MDE8650950.1"/>
    </source>
</evidence>
<evidence type="ECO:0000256" key="1">
    <source>
        <dbReference type="SAM" id="Phobius"/>
    </source>
</evidence>
<sequence>MPLGADLHLTGYLEEGPYGLLLRSGGGVWELDARRPSRRLIGCEVEVTGQRAGFNGIVCDQIWPAGQPRPGRQGLGLRLNVEYLLTAAFVGYGLIALLFGLAGHLH</sequence>
<keyword evidence="3" id="KW-1185">Reference proteome</keyword>
<keyword evidence="1" id="KW-0812">Transmembrane</keyword>
<protein>
    <submittedName>
        <fullName evidence="2">DUF5818 domain-containing protein</fullName>
    </submittedName>
</protein>
<dbReference type="Pfam" id="PF19135">
    <property type="entry name" value="DUF5818"/>
    <property type="match status" value="1"/>
</dbReference>
<reference evidence="2 3" key="1">
    <citation type="submission" date="2023-03" db="EMBL/GenBank/DDBJ databases">
        <title>NovoSphingobium album sp. nov. isolated from polycyclic aromatic hydrocarbons- and heavy-metal polluted soil.</title>
        <authorList>
            <person name="Liu Z."/>
            <person name="Wang K."/>
        </authorList>
    </citation>
    <scope>NUCLEOTIDE SEQUENCE [LARGE SCALE GENOMIC DNA]</scope>
    <source>
        <strain evidence="2 3">H3SJ31-1</strain>
    </source>
</reference>
<keyword evidence="1" id="KW-0472">Membrane</keyword>
<dbReference type="InterPro" id="IPR043856">
    <property type="entry name" value="DUF5818"/>
</dbReference>
<name>A0ABT5WLM9_9SPHN</name>
<organism evidence="2 3">
    <name type="scientific">Novosphingobium album</name>
    <name type="common">ex Liu et al. 2023</name>
    <dbReference type="NCBI Taxonomy" id="3031130"/>
    <lineage>
        <taxon>Bacteria</taxon>
        <taxon>Pseudomonadati</taxon>
        <taxon>Pseudomonadota</taxon>
        <taxon>Alphaproteobacteria</taxon>
        <taxon>Sphingomonadales</taxon>
        <taxon>Sphingomonadaceae</taxon>
        <taxon>Novosphingobium</taxon>
    </lineage>
</organism>
<proteinExistence type="predicted"/>
<dbReference type="EMBL" id="JARESE010000011">
    <property type="protein sequence ID" value="MDE8650950.1"/>
    <property type="molecule type" value="Genomic_DNA"/>
</dbReference>